<reference evidence="1" key="1">
    <citation type="submission" date="2014-09" db="EMBL/GenBank/DDBJ databases">
        <authorList>
            <person name="Magalhaes I.L.F."/>
            <person name="Oliveira U."/>
            <person name="Santos F.R."/>
            <person name="Vidigal T.H.D.A."/>
            <person name="Brescovit A.D."/>
            <person name="Santos A.J."/>
        </authorList>
    </citation>
    <scope>NUCLEOTIDE SEQUENCE</scope>
    <source>
        <tissue evidence="1">Shoot tissue taken approximately 20 cm above the soil surface</tissue>
    </source>
</reference>
<proteinExistence type="predicted"/>
<dbReference type="EMBL" id="GBRH01273628">
    <property type="protein sequence ID" value="JAD24267.1"/>
    <property type="molecule type" value="Transcribed_RNA"/>
</dbReference>
<dbReference type="AlphaFoldDB" id="A0A0A8YNJ7"/>
<accession>A0A0A8YNJ7</accession>
<protein>
    <submittedName>
        <fullName evidence="1">Uncharacterized protein</fullName>
    </submittedName>
</protein>
<reference evidence="1" key="2">
    <citation type="journal article" date="2015" name="Data Brief">
        <title>Shoot transcriptome of the giant reed, Arundo donax.</title>
        <authorList>
            <person name="Barrero R.A."/>
            <person name="Guerrero F.D."/>
            <person name="Moolhuijzen P."/>
            <person name="Goolsby J.A."/>
            <person name="Tidwell J."/>
            <person name="Bellgard S.E."/>
            <person name="Bellgard M.I."/>
        </authorList>
    </citation>
    <scope>NUCLEOTIDE SEQUENCE</scope>
    <source>
        <tissue evidence="1">Shoot tissue taken approximately 20 cm above the soil surface</tissue>
    </source>
</reference>
<sequence>MSSNRKPVTLGLQLDHIRFR</sequence>
<evidence type="ECO:0000313" key="1">
    <source>
        <dbReference type="EMBL" id="JAD24267.1"/>
    </source>
</evidence>
<name>A0A0A8YNJ7_ARUDO</name>
<organism evidence="1">
    <name type="scientific">Arundo donax</name>
    <name type="common">Giant reed</name>
    <name type="synonym">Donax arundinaceus</name>
    <dbReference type="NCBI Taxonomy" id="35708"/>
    <lineage>
        <taxon>Eukaryota</taxon>
        <taxon>Viridiplantae</taxon>
        <taxon>Streptophyta</taxon>
        <taxon>Embryophyta</taxon>
        <taxon>Tracheophyta</taxon>
        <taxon>Spermatophyta</taxon>
        <taxon>Magnoliopsida</taxon>
        <taxon>Liliopsida</taxon>
        <taxon>Poales</taxon>
        <taxon>Poaceae</taxon>
        <taxon>PACMAD clade</taxon>
        <taxon>Arundinoideae</taxon>
        <taxon>Arundineae</taxon>
        <taxon>Arundo</taxon>
    </lineage>
</organism>